<proteinExistence type="predicted"/>
<organism evidence="1 2">
    <name type="scientific">Opisthorchis viverrini</name>
    <name type="common">Southeast Asian liver fluke</name>
    <dbReference type="NCBI Taxonomy" id="6198"/>
    <lineage>
        <taxon>Eukaryota</taxon>
        <taxon>Metazoa</taxon>
        <taxon>Spiralia</taxon>
        <taxon>Lophotrochozoa</taxon>
        <taxon>Platyhelminthes</taxon>
        <taxon>Trematoda</taxon>
        <taxon>Digenea</taxon>
        <taxon>Opisthorchiida</taxon>
        <taxon>Opisthorchiata</taxon>
        <taxon>Opisthorchiidae</taxon>
        <taxon>Opisthorchis</taxon>
    </lineage>
</organism>
<dbReference type="GeneID" id="20326091"/>
<evidence type="ECO:0000313" key="1">
    <source>
        <dbReference type="EMBL" id="KER19243.1"/>
    </source>
</evidence>
<dbReference type="KEGG" id="ovi:T265_11923"/>
<reference evidence="1 2" key="1">
    <citation type="submission" date="2013-11" db="EMBL/GenBank/DDBJ databases">
        <title>Opisthorchis viverrini - life in the bile duct.</title>
        <authorList>
            <person name="Young N.D."/>
            <person name="Nagarajan N."/>
            <person name="Lin S.J."/>
            <person name="Korhonen P.K."/>
            <person name="Jex A.R."/>
            <person name="Hall R.S."/>
            <person name="Safavi-Hemami H."/>
            <person name="Kaewkong W."/>
            <person name="Bertrand D."/>
            <person name="Gao S."/>
            <person name="Seet Q."/>
            <person name="Wongkham S."/>
            <person name="Teh B.T."/>
            <person name="Wongkham C."/>
            <person name="Intapan P.M."/>
            <person name="Maleewong W."/>
            <person name="Yang X."/>
            <person name="Hu M."/>
            <person name="Wang Z."/>
            <person name="Hofmann A."/>
            <person name="Sternberg P.W."/>
            <person name="Tan P."/>
            <person name="Wang J."/>
            <person name="Gasser R.B."/>
        </authorList>
    </citation>
    <scope>NUCLEOTIDE SEQUENCE [LARGE SCALE GENOMIC DNA]</scope>
</reference>
<name>A0A074YX74_OPIVI</name>
<sequence>MNHASIAAVSETLRRCLFIRRSDFPCWFQPIRRLADKPEQSLLRFNSQSIGDDSSIQLDYCQPIPTEGKQIRQWDNGHT</sequence>
<gene>
    <name evidence="1" type="ORF">T265_11923</name>
</gene>
<evidence type="ECO:0000313" key="2">
    <source>
        <dbReference type="Proteomes" id="UP000054324"/>
    </source>
</evidence>
<dbReference type="RefSeq" id="XP_009177012.1">
    <property type="nucleotide sequence ID" value="XM_009178748.1"/>
</dbReference>
<accession>A0A074YX74</accession>
<dbReference type="CTD" id="20326091"/>
<keyword evidence="2" id="KW-1185">Reference proteome</keyword>
<dbReference type="EMBL" id="KL597275">
    <property type="protein sequence ID" value="KER19243.1"/>
    <property type="molecule type" value="Genomic_DNA"/>
</dbReference>
<protein>
    <submittedName>
        <fullName evidence="1">Uncharacterized protein</fullName>
    </submittedName>
</protein>
<dbReference type="AlphaFoldDB" id="A0A074YX74"/>
<dbReference type="Proteomes" id="UP000054324">
    <property type="component" value="Unassembled WGS sequence"/>
</dbReference>